<evidence type="ECO:0000259" key="1">
    <source>
        <dbReference type="Pfam" id="PF00496"/>
    </source>
</evidence>
<dbReference type="GO" id="GO:1904680">
    <property type="term" value="F:peptide transmembrane transporter activity"/>
    <property type="evidence" value="ECO:0007669"/>
    <property type="project" value="TreeGrafter"/>
</dbReference>
<sequence length="683" mass="74427">MKRILLSGVALLALTGFAQAAQSGGCPAVTVSDMGGVAAGAYPQQYELAEFEGLAGCTLEFSENPDIAALNARIRGNGELPPLADRLPSEPLVVAPYDSIGKYGGTFDMISNATEAGTSDLLSVRHVNFVRYSDDLQTIVPNVAKGWEWNDDFTQLTFFLREGHKWSNGTPFTANDVKFWYDNLLMDTNVKASPPGYALVAGERMEVVVVDDQTVQFNLPSPKPGLLSQFATTFAQGFQSKEFLGQFHPEINPNADELAQSLGFENGYAAIAAYYGNSDWTDTPTPLLAQPELVAGLPADVMPSLEAFLTVRDTTDGRTYVANPYFFQVDTAGNQLPYISEQDETYVSENEVRILKLINAEVDYKLQSLALPSAPILLENQEKGDYTVELIPSIGMATFAFNITAEDLGKRELFGNVKFREAMSIAMNRDELNEVVFFGLGEARQYVGFSPVPDFVDAGSRSFAIGFNPDGAKSLLDEIGMVDTDGDGFRELPNGEKLVINLQFSTQGVSGQLVELVGQQWANVGVQSTVKEVTDDEYRSAQSSNQLDIGIWGKGQPLAVVLGSSSSWTPPFADYFGARTGMLWGEWVESNGSAGVEPPEYVQQISADIDAFLGLAPGTDESNALGAKLSKAMAESLLFIGTVNAPGPVYNRNAVKNFPVFKTWGFEFYRTYPYRGPQWYLDE</sequence>
<feature type="domain" description="Solute-binding protein family 5" evidence="1">
    <location>
        <begin position="138"/>
        <end position="555"/>
    </location>
</feature>
<dbReference type="InterPro" id="IPR039424">
    <property type="entry name" value="SBP_5"/>
</dbReference>
<evidence type="ECO:0000313" key="2">
    <source>
        <dbReference type="EMBL" id="VAW20819.1"/>
    </source>
</evidence>
<dbReference type="PANTHER" id="PTHR30290:SF62">
    <property type="entry name" value="OLIGOPEPTIDE ABC TRANSPORTER, PERIPLASMIC OLIGOPEPTIDE-BINDING PROTEIN"/>
    <property type="match status" value="1"/>
</dbReference>
<protein>
    <submittedName>
        <fullName evidence="2">Oligopeptide ABC transporter, periplasmic oligopeptide-binding protein</fullName>
    </submittedName>
</protein>
<proteinExistence type="predicted"/>
<dbReference type="Gene3D" id="3.40.190.10">
    <property type="entry name" value="Periplasmic binding protein-like II"/>
    <property type="match status" value="1"/>
</dbReference>
<gene>
    <name evidence="2" type="ORF">MNBD_ALPHA11-1182</name>
</gene>
<dbReference type="PANTHER" id="PTHR30290">
    <property type="entry name" value="PERIPLASMIC BINDING COMPONENT OF ABC TRANSPORTER"/>
    <property type="match status" value="1"/>
</dbReference>
<dbReference type="CDD" id="cd08500">
    <property type="entry name" value="PBP2_NikA_DppA_OppA_like_4"/>
    <property type="match status" value="1"/>
</dbReference>
<dbReference type="GO" id="GO:0015833">
    <property type="term" value="P:peptide transport"/>
    <property type="evidence" value="ECO:0007669"/>
    <property type="project" value="TreeGrafter"/>
</dbReference>
<name>A0A3B0U8H2_9ZZZZ</name>
<dbReference type="Pfam" id="PF00496">
    <property type="entry name" value="SBP_bac_5"/>
    <property type="match status" value="1"/>
</dbReference>
<accession>A0A3B0U8H2</accession>
<dbReference type="Gene3D" id="3.10.105.10">
    <property type="entry name" value="Dipeptide-binding Protein, Domain 3"/>
    <property type="match status" value="1"/>
</dbReference>
<reference evidence="2" key="1">
    <citation type="submission" date="2018-06" db="EMBL/GenBank/DDBJ databases">
        <authorList>
            <person name="Zhirakovskaya E."/>
        </authorList>
    </citation>
    <scope>NUCLEOTIDE SEQUENCE</scope>
</reference>
<dbReference type="SUPFAM" id="SSF53850">
    <property type="entry name" value="Periplasmic binding protein-like II"/>
    <property type="match status" value="1"/>
</dbReference>
<dbReference type="EMBL" id="UOEQ01000304">
    <property type="protein sequence ID" value="VAW20819.1"/>
    <property type="molecule type" value="Genomic_DNA"/>
</dbReference>
<dbReference type="AlphaFoldDB" id="A0A3B0U8H2"/>
<organism evidence="2">
    <name type="scientific">hydrothermal vent metagenome</name>
    <dbReference type="NCBI Taxonomy" id="652676"/>
    <lineage>
        <taxon>unclassified sequences</taxon>
        <taxon>metagenomes</taxon>
        <taxon>ecological metagenomes</taxon>
    </lineage>
</organism>
<dbReference type="InterPro" id="IPR000914">
    <property type="entry name" value="SBP_5_dom"/>
</dbReference>